<evidence type="ECO:0000313" key="1">
    <source>
        <dbReference type="EMBL" id="KAK8949968.1"/>
    </source>
</evidence>
<name>A0ABR2LST8_9ASPA</name>
<evidence type="ECO:0000313" key="2">
    <source>
        <dbReference type="Proteomes" id="UP001412067"/>
    </source>
</evidence>
<proteinExistence type="predicted"/>
<reference evidence="1 2" key="1">
    <citation type="journal article" date="2022" name="Nat. Plants">
        <title>Genomes of leafy and leafless Platanthera orchids illuminate the evolution of mycoheterotrophy.</title>
        <authorList>
            <person name="Li M.H."/>
            <person name="Liu K.W."/>
            <person name="Li Z."/>
            <person name="Lu H.C."/>
            <person name="Ye Q.L."/>
            <person name="Zhang D."/>
            <person name="Wang J.Y."/>
            <person name="Li Y.F."/>
            <person name="Zhong Z.M."/>
            <person name="Liu X."/>
            <person name="Yu X."/>
            <person name="Liu D.K."/>
            <person name="Tu X.D."/>
            <person name="Liu B."/>
            <person name="Hao Y."/>
            <person name="Liao X.Y."/>
            <person name="Jiang Y.T."/>
            <person name="Sun W.H."/>
            <person name="Chen J."/>
            <person name="Chen Y.Q."/>
            <person name="Ai Y."/>
            <person name="Zhai J.W."/>
            <person name="Wu S.S."/>
            <person name="Zhou Z."/>
            <person name="Hsiao Y.Y."/>
            <person name="Wu W.L."/>
            <person name="Chen Y.Y."/>
            <person name="Lin Y.F."/>
            <person name="Hsu J.L."/>
            <person name="Li C.Y."/>
            <person name="Wang Z.W."/>
            <person name="Zhao X."/>
            <person name="Zhong W.Y."/>
            <person name="Ma X.K."/>
            <person name="Ma L."/>
            <person name="Huang J."/>
            <person name="Chen G.Z."/>
            <person name="Huang M.Z."/>
            <person name="Huang L."/>
            <person name="Peng D.H."/>
            <person name="Luo Y.B."/>
            <person name="Zou S.Q."/>
            <person name="Chen S.P."/>
            <person name="Lan S."/>
            <person name="Tsai W.C."/>
            <person name="Van de Peer Y."/>
            <person name="Liu Z.J."/>
        </authorList>
    </citation>
    <scope>NUCLEOTIDE SEQUENCE [LARGE SCALE GENOMIC DNA]</scope>
    <source>
        <strain evidence="1">Lor288</strain>
    </source>
</reference>
<accession>A0ABR2LST8</accession>
<keyword evidence="2" id="KW-1185">Reference proteome</keyword>
<dbReference type="Proteomes" id="UP001412067">
    <property type="component" value="Unassembled WGS sequence"/>
</dbReference>
<dbReference type="EMBL" id="JBBWWR010000015">
    <property type="protein sequence ID" value="KAK8949968.1"/>
    <property type="molecule type" value="Genomic_DNA"/>
</dbReference>
<sequence length="123" mass="13751">MSSSVHYGGRDDFITDTSSTYNSEAQFSCKKNKEDDSGNSEVATRGDWWQGMLLIIIFILLITQTCTKVPLEWDSIEFRSCQLPQEGTGGKVPFTTEVFARTTTSTPNKGRRYASKMTACFVV</sequence>
<gene>
    <name evidence="1" type="ORF">KSP40_PGU018269</name>
</gene>
<dbReference type="PANTHER" id="PTHR33738:SF8">
    <property type="entry name" value="OS05G0454500 PROTEIN"/>
    <property type="match status" value="1"/>
</dbReference>
<organism evidence="1 2">
    <name type="scientific">Platanthera guangdongensis</name>
    <dbReference type="NCBI Taxonomy" id="2320717"/>
    <lineage>
        <taxon>Eukaryota</taxon>
        <taxon>Viridiplantae</taxon>
        <taxon>Streptophyta</taxon>
        <taxon>Embryophyta</taxon>
        <taxon>Tracheophyta</taxon>
        <taxon>Spermatophyta</taxon>
        <taxon>Magnoliopsida</taxon>
        <taxon>Liliopsida</taxon>
        <taxon>Asparagales</taxon>
        <taxon>Orchidaceae</taxon>
        <taxon>Orchidoideae</taxon>
        <taxon>Orchideae</taxon>
        <taxon>Orchidinae</taxon>
        <taxon>Platanthera</taxon>
    </lineage>
</organism>
<comment type="caution">
    <text evidence="1">The sequence shown here is derived from an EMBL/GenBank/DDBJ whole genome shotgun (WGS) entry which is preliminary data.</text>
</comment>
<protein>
    <submittedName>
        <fullName evidence="1">Uncharacterized protein</fullName>
    </submittedName>
</protein>
<dbReference type="PANTHER" id="PTHR33738">
    <property type="entry name" value="EMB|CAB82975.1"/>
    <property type="match status" value="1"/>
</dbReference>